<dbReference type="InterPro" id="IPR007111">
    <property type="entry name" value="NACHT_NTPase"/>
</dbReference>
<dbReference type="PANTHER" id="PTHR46844">
    <property type="entry name" value="SLR5058 PROTEIN"/>
    <property type="match status" value="1"/>
</dbReference>
<dbReference type="PROSITE" id="PS50837">
    <property type="entry name" value="NACHT"/>
    <property type="match status" value="1"/>
</dbReference>
<name>A0ABW2HWH5_9ACTN</name>
<comment type="caution">
    <text evidence="2">The sequence shown here is derived from an EMBL/GenBank/DDBJ whole genome shotgun (WGS) entry which is preliminary data.</text>
</comment>
<keyword evidence="3" id="KW-1185">Reference proteome</keyword>
<dbReference type="InterPro" id="IPR027417">
    <property type="entry name" value="P-loop_NTPase"/>
</dbReference>
<evidence type="ECO:0000259" key="1">
    <source>
        <dbReference type="PROSITE" id="PS50837"/>
    </source>
</evidence>
<feature type="domain" description="NACHT" evidence="1">
    <location>
        <begin position="241"/>
        <end position="369"/>
    </location>
</feature>
<proteinExistence type="predicted"/>
<dbReference type="Gene3D" id="3.40.50.300">
    <property type="entry name" value="P-loop containing nucleotide triphosphate hydrolases"/>
    <property type="match status" value="1"/>
</dbReference>
<evidence type="ECO:0000313" key="3">
    <source>
        <dbReference type="Proteomes" id="UP001596548"/>
    </source>
</evidence>
<organism evidence="2 3">
    <name type="scientific">Paractinoplanes rhizophilus</name>
    <dbReference type="NCBI Taxonomy" id="1416877"/>
    <lineage>
        <taxon>Bacteria</taxon>
        <taxon>Bacillati</taxon>
        <taxon>Actinomycetota</taxon>
        <taxon>Actinomycetes</taxon>
        <taxon>Micromonosporales</taxon>
        <taxon>Micromonosporaceae</taxon>
        <taxon>Paractinoplanes</taxon>
    </lineage>
</organism>
<dbReference type="InterPro" id="IPR054547">
    <property type="entry name" value="NNH1"/>
</dbReference>
<accession>A0ABW2HWH5</accession>
<gene>
    <name evidence="2" type="ORF">ACFQS1_24845</name>
</gene>
<sequence length="774" mass="86137">MDVAPVVALGSNVIRVAMEFWLRRQKSRSEPLDHFLDTEVADPLDRRRLTRRLESLTDTVIAGLSADAGYEQLDEESRTRVVNAVRSALEQASLSPADLMGPGGMEQDRLLAIIKERSHVSLVLEAEQRVYEVLLAKTVAVLLTVVSVLPESSPYVVAELLRNGDEIDGTLRARLSELPAAGGGDDSYRLALVTGLDQAEIVGFTLPAALRRFSLSRTYSRPRVTVEGEDMPVEWALADFPRLYLNGPAGSGKTALLRWLAVDGARKSLDGLLQKHNELLPVYLPGSRLGAAPEEEPRSVTDFVLQYARPSLRESITNDTLDRRAALGEVIFLLDGLDEFGQKQLPRIRHWLTQLVQRYPKCRLVVSSRQAVIDPAVLTDLGFAVASLNQLDDAGVADLATRWFATVGPVVPERVGDRTAVQLGREVVRVVRSSPQLRELATSPLMCTLICGVYLDRGLEWLQGSDIYAAFVEMMIERRDVERGLGRDRLPRSLASIFLEDLAGHMVGNGWTELPDDRVLDRLEHTRSTLTKPAPHPREVLDSLLVESGVLVEPERGRIRFLHLTFQEYLAAQHFLHNDDIELMVERAHELLWRATLVMAVGQARHRQGDRIVRALADRAERDVPRRATLVGVLEECVRSAHRLDPALRDRVDDLRRRLAYEADTDGERWELWLSTADRAVSESLTSWLLREPALRREGGLVFAEGRLGPDRPVPSGMVFCLSLAARGPILIGALVNAVAAWQGSRPSRDRVELALVVPEAGLTIRISPERLPH</sequence>
<dbReference type="RefSeq" id="WP_378972559.1">
    <property type="nucleotide sequence ID" value="NZ_JBHTBJ010000020.1"/>
</dbReference>
<dbReference type="Proteomes" id="UP001596548">
    <property type="component" value="Unassembled WGS sequence"/>
</dbReference>
<dbReference type="PANTHER" id="PTHR46844:SF1">
    <property type="entry name" value="SLR5058 PROTEIN"/>
    <property type="match status" value="1"/>
</dbReference>
<dbReference type="EMBL" id="JBHTBJ010000020">
    <property type="protein sequence ID" value="MFC7277234.1"/>
    <property type="molecule type" value="Genomic_DNA"/>
</dbReference>
<dbReference type="Pfam" id="PF22733">
    <property type="entry name" value="NNH1"/>
    <property type="match status" value="1"/>
</dbReference>
<protein>
    <submittedName>
        <fullName evidence="2">NACHT domain-containing protein</fullName>
    </submittedName>
</protein>
<reference evidence="3" key="1">
    <citation type="journal article" date="2019" name="Int. J. Syst. Evol. Microbiol.">
        <title>The Global Catalogue of Microorganisms (GCM) 10K type strain sequencing project: providing services to taxonomists for standard genome sequencing and annotation.</title>
        <authorList>
            <consortium name="The Broad Institute Genomics Platform"/>
            <consortium name="The Broad Institute Genome Sequencing Center for Infectious Disease"/>
            <person name="Wu L."/>
            <person name="Ma J."/>
        </authorList>
    </citation>
    <scope>NUCLEOTIDE SEQUENCE [LARGE SCALE GENOMIC DNA]</scope>
    <source>
        <strain evidence="3">XZYJT-10</strain>
    </source>
</reference>
<dbReference type="SUPFAM" id="SSF52540">
    <property type="entry name" value="P-loop containing nucleoside triphosphate hydrolases"/>
    <property type="match status" value="1"/>
</dbReference>
<evidence type="ECO:0000313" key="2">
    <source>
        <dbReference type="EMBL" id="MFC7277234.1"/>
    </source>
</evidence>
<dbReference type="Pfam" id="PF05729">
    <property type="entry name" value="NACHT"/>
    <property type="match status" value="1"/>
</dbReference>